<organism evidence="1 2">
    <name type="scientific">Gigaspora margarita</name>
    <dbReference type="NCBI Taxonomy" id="4874"/>
    <lineage>
        <taxon>Eukaryota</taxon>
        <taxon>Fungi</taxon>
        <taxon>Fungi incertae sedis</taxon>
        <taxon>Mucoromycota</taxon>
        <taxon>Glomeromycotina</taxon>
        <taxon>Glomeromycetes</taxon>
        <taxon>Diversisporales</taxon>
        <taxon>Gigasporaceae</taxon>
        <taxon>Gigaspora</taxon>
    </lineage>
</organism>
<evidence type="ECO:0000313" key="2">
    <source>
        <dbReference type="Proteomes" id="UP000789901"/>
    </source>
</evidence>
<reference evidence="1 2" key="1">
    <citation type="submission" date="2021-06" db="EMBL/GenBank/DDBJ databases">
        <authorList>
            <person name="Kallberg Y."/>
            <person name="Tangrot J."/>
            <person name="Rosling A."/>
        </authorList>
    </citation>
    <scope>NUCLEOTIDE SEQUENCE [LARGE SCALE GENOMIC DNA]</scope>
    <source>
        <strain evidence="1 2">120-4 pot B 10/14</strain>
    </source>
</reference>
<sequence>ANVLEQTFFGSAETEVYTEIKYGRRENINCNNSDSESADEIENLSILNFDNDMYQNVKDNILQIDGDDNEDYDLNNEIEEIILLNELDEGFDEIIPDIPKNENNKYTPC</sequence>
<dbReference type="EMBL" id="CAJVQB010047666">
    <property type="protein sequence ID" value="CAG8833565.1"/>
    <property type="molecule type" value="Genomic_DNA"/>
</dbReference>
<gene>
    <name evidence="1" type="ORF">GMARGA_LOCUS31619</name>
</gene>
<accession>A0ABN7WJ16</accession>
<keyword evidence="2" id="KW-1185">Reference proteome</keyword>
<proteinExistence type="predicted"/>
<feature type="non-terminal residue" evidence="1">
    <location>
        <position position="1"/>
    </location>
</feature>
<protein>
    <submittedName>
        <fullName evidence="1">31714_t:CDS:1</fullName>
    </submittedName>
</protein>
<name>A0ABN7WJ16_GIGMA</name>
<dbReference type="Proteomes" id="UP000789901">
    <property type="component" value="Unassembled WGS sequence"/>
</dbReference>
<comment type="caution">
    <text evidence="1">The sequence shown here is derived from an EMBL/GenBank/DDBJ whole genome shotgun (WGS) entry which is preliminary data.</text>
</comment>
<evidence type="ECO:0000313" key="1">
    <source>
        <dbReference type="EMBL" id="CAG8833565.1"/>
    </source>
</evidence>
<feature type="non-terminal residue" evidence="1">
    <location>
        <position position="109"/>
    </location>
</feature>